<gene>
    <name evidence="2" type="ORF">SLS55_009988</name>
</gene>
<protein>
    <submittedName>
        <fullName evidence="2">Uncharacterized protein</fullName>
    </submittedName>
</protein>
<feature type="compositionally biased region" description="Polar residues" evidence="1">
    <location>
        <begin position="133"/>
        <end position="145"/>
    </location>
</feature>
<proteinExistence type="predicted"/>
<feature type="region of interest" description="Disordered" evidence="1">
    <location>
        <begin position="1"/>
        <end position="35"/>
    </location>
</feature>
<dbReference type="EMBL" id="JAJVCZ030000011">
    <property type="protein sequence ID" value="KAL0254512.1"/>
    <property type="molecule type" value="Genomic_DNA"/>
</dbReference>
<accession>A0ABR3C1N5</accession>
<keyword evidence="3" id="KW-1185">Reference proteome</keyword>
<organism evidence="2 3">
    <name type="scientific">Diplodia seriata</name>
    <dbReference type="NCBI Taxonomy" id="420778"/>
    <lineage>
        <taxon>Eukaryota</taxon>
        <taxon>Fungi</taxon>
        <taxon>Dikarya</taxon>
        <taxon>Ascomycota</taxon>
        <taxon>Pezizomycotina</taxon>
        <taxon>Dothideomycetes</taxon>
        <taxon>Dothideomycetes incertae sedis</taxon>
        <taxon>Botryosphaeriales</taxon>
        <taxon>Botryosphaeriaceae</taxon>
        <taxon>Diplodia</taxon>
    </lineage>
</organism>
<dbReference type="Proteomes" id="UP001430584">
    <property type="component" value="Unassembled WGS sequence"/>
</dbReference>
<evidence type="ECO:0000313" key="3">
    <source>
        <dbReference type="Proteomes" id="UP001430584"/>
    </source>
</evidence>
<reference evidence="2 3" key="1">
    <citation type="submission" date="2024-02" db="EMBL/GenBank/DDBJ databases">
        <title>De novo assembly and annotation of 12 fungi associated with fruit tree decline syndrome in Ontario, Canada.</title>
        <authorList>
            <person name="Sulman M."/>
            <person name="Ellouze W."/>
            <person name="Ilyukhin E."/>
        </authorList>
    </citation>
    <scope>NUCLEOTIDE SEQUENCE [LARGE SCALE GENOMIC DNA]</scope>
    <source>
        <strain evidence="2 3">FDS-637</strain>
    </source>
</reference>
<evidence type="ECO:0000256" key="1">
    <source>
        <dbReference type="SAM" id="MobiDB-lite"/>
    </source>
</evidence>
<sequence>MQAADICQPRQQPQPQVFGKETQARLKKRSSNKSDEEKWIGIYQTLFPDDTSIPLPYHDELPLAEYRECAQYELPSRLKGALGKLSSPITNSPLLSEPVLMEIIKIVCACNDDLVQEFQYDQQRESAQDRSADLTTTNPHATPESTPEAFSDAGLPNSPQYMRSSWNPHQTTFPDPTLRSIAEPQAPINNTMGINYDDQLGAITTIPDLMVANAGEHQSTEYWAWWPSEGSSEAAQAVFPSTDPQFMPMLPRSPENLVPAWNNYQPSAPITMDDADFVTDMYAGTDPPLGHAFPL</sequence>
<comment type="caution">
    <text evidence="2">The sequence shown here is derived from an EMBL/GenBank/DDBJ whole genome shotgun (WGS) entry which is preliminary data.</text>
</comment>
<dbReference type="GeneID" id="92014073"/>
<feature type="region of interest" description="Disordered" evidence="1">
    <location>
        <begin position="121"/>
        <end position="157"/>
    </location>
</feature>
<evidence type="ECO:0000313" key="2">
    <source>
        <dbReference type="EMBL" id="KAL0254512.1"/>
    </source>
</evidence>
<name>A0ABR3C1N5_9PEZI</name>
<feature type="compositionally biased region" description="Basic and acidic residues" evidence="1">
    <location>
        <begin position="122"/>
        <end position="132"/>
    </location>
</feature>
<dbReference type="RefSeq" id="XP_066628383.1">
    <property type="nucleotide sequence ID" value="XM_066781381.1"/>
</dbReference>